<evidence type="ECO:0000313" key="8">
    <source>
        <dbReference type="Proteomes" id="UP001597304"/>
    </source>
</evidence>
<keyword evidence="5" id="KW-0234">DNA repair</keyword>
<name>A0ABW4KV24_9BURK</name>
<keyword evidence="3" id="KW-0378">Hydrolase</keyword>
<dbReference type="Pfam" id="PF03167">
    <property type="entry name" value="UDG"/>
    <property type="match status" value="1"/>
</dbReference>
<evidence type="ECO:0000256" key="5">
    <source>
        <dbReference type="ARBA" id="ARBA00023204"/>
    </source>
</evidence>
<proteinExistence type="inferred from homology"/>
<dbReference type="InterPro" id="IPR039134">
    <property type="entry name" value="SMUG1"/>
</dbReference>
<accession>A0ABW4KV24</accession>
<evidence type="ECO:0000313" key="7">
    <source>
        <dbReference type="EMBL" id="MFD1711039.1"/>
    </source>
</evidence>
<dbReference type="InterPro" id="IPR005122">
    <property type="entry name" value="Uracil-DNA_glycosylase-like"/>
</dbReference>
<organism evidence="7 8">
    <name type="scientific">Ottowia flava</name>
    <dbReference type="NCBI Taxonomy" id="2675430"/>
    <lineage>
        <taxon>Bacteria</taxon>
        <taxon>Pseudomonadati</taxon>
        <taxon>Pseudomonadota</taxon>
        <taxon>Betaproteobacteria</taxon>
        <taxon>Burkholderiales</taxon>
        <taxon>Comamonadaceae</taxon>
        <taxon>Ottowia</taxon>
    </lineage>
</organism>
<comment type="caution">
    <text evidence="7">The sequence shown here is derived from an EMBL/GenBank/DDBJ whole genome shotgun (WGS) entry which is preliminary data.</text>
</comment>
<dbReference type="Proteomes" id="UP001597304">
    <property type="component" value="Unassembled WGS sequence"/>
</dbReference>
<evidence type="ECO:0000256" key="2">
    <source>
        <dbReference type="ARBA" id="ARBA00022763"/>
    </source>
</evidence>
<dbReference type="SUPFAM" id="SSF52141">
    <property type="entry name" value="Uracil-DNA glycosylase-like"/>
    <property type="match status" value="1"/>
</dbReference>
<dbReference type="PANTHER" id="PTHR13235:SF2">
    <property type="entry name" value="SINGLE-STRAND SELECTIVE MONOFUNCTIONAL URACIL DNA GLYCOSYLASE"/>
    <property type="match status" value="1"/>
</dbReference>
<feature type="domain" description="Uracil-DNA glycosylase-like" evidence="6">
    <location>
        <begin position="59"/>
        <end position="225"/>
    </location>
</feature>
<dbReference type="Gene3D" id="3.40.470.10">
    <property type="entry name" value="Uracil-DNA glycosylase-like domain"/>
    <property type="match status" value="1"/>
</dbReference>
<dbReference type="PANTHER" id="PTHR13235">
    <property type="entry name" value="SINGLE-STRAND SELECTIVE MONOFUNCTIONAL URACIL DNA GLYCOSYLASE"/>
    <property type="match status" value="1"/>
</dbReference>
<gene>
    <name evidence="7" type="ORF">ACFSF0_10505</name>
</gene>
<dbReference type="RefSeq" id="WP_147911462.1">
    <property type="nucleotide sequence ID" value="NZ_JBHUEJ010000019.1"/>
</dbReference>
<keyword evidence="2" id="KW-0227">DNA damage</keyword>
<protein>
    <submittedName>
        <fullName evidence="7">Uracil-DNA glycosylase family protein</fullName>
    </submittedName>
</protein>
<keyword evidence="4" id="KW-0238">DNA-binding</keyword>
<evidence type="ECO:0000259" key="6">
    <source>
        <dbReference type="Pfam" id="PF03167"/>
    </source>
</evidence>
<dbReference type="CDD" id="cd19374">
    <property type="entry name" value="UDG-F3_SMUG1-like"/>
    <property type="match status" value="1"/>
</dbReference>
<reference evidence="8" key="1">
    <citation type="journal article" date="2019" name="Int. J. Syst. Evol. Microbiol.">
        <title>The Global Catalogue of Microorganisms (GCM) 10K type strain sequencing project: providing services to taxonomists for standard genome sequencing and annotation.</title>
        <authorList>
            <consortium name="The Broad Institute Genomics Platform"/>
            <consortium name="The Broad Institute Genome Sequencing Center for Infectious Disease"/>
            <person name="Wu L."/>
            <person name="Ma J."/>
        </authorList>
    </citation>
    <scope>NUCLEOTIDE SEQUENCE [LARGE SCALE GENOMIC DNA]</scope>
    <source>
        <strain evidence="8">LMG 29247</strain>
    </source>
</reference>
<comment type="similarity">
    <text evidence="1">Belongs to the uracil-DNA glycosylase (UDG) superfamily. SMUG1 family.</text>
</comment>
<keyword evidence="8" id="KW-1185">Reference proteome</keyword>
<dbReference type="InterPro" id="IPR036895">
    <property type="entry name" value="Uracil-DNA_glycosylase-like_sf"/>
</dbReference>
<dbReference type="EMBL" id="JBHUEJ010000019">
    <property type="protein sequence ID" value="MFD1711039.1"/>
    <property type="molecule type" value="Genomic_DNA"/>
</dbReference>
<sequence>MPLPLSPTATATQMIAAAQTLSDQVDALRFAPPVTQVYNPLDYAGEVQRRYLARYASGTKRVVFLGMNPGPFGMAQTGVPFGEVASVRDWLGLEGPVGQPKETNPKRPVEGFACTRAEVSGQRLWGLFRARYGTPDAFFAEHFVANYCPLVFFEGGRNLTPDKLPAAEQKPLLAACDEHLRQLVQILQPEWVIGVGAWAEKRAHTALGDQPGLRFGRILHPSPASPLANRGWAPAATQQLVDLGIWPAA</sequence>
<evidence type="ECO:0000256" key="4">
    <source>
        <dbReference type="ARBA" id="ARBA00023125"/>
    </source>
</evidence>
<evidence type="ECO:0000256" key="3">
    <source>
        <dbReference type="ARBA" id="ARBA00022801"/>
    </source>
</evidence>
<evidence type="ECO:0000256" key="1">
    <source>
        <dbReference type="ARBA" id="ARBA00007889"/>
    </source>
</evidence>